<name>A0A2T4H609_FUSCU</name>
<dbReference type="OrthoDB" id="5103557at2759"/>
<keyword evidence="2" id="KW-1185">Reference proteome</keyword>
<gene>
    <name evidence="1" type="ORF">FCULG_00003777</name>
</gene>
<protein>
    <submittedName>
        <fullName evidence="1">Uncharacterized protein</fullName>
    </submittedName>
</protein>
<sequence>MSDTQEQYQILEIPPQLYDKLTGWCHLPSAPKNSTTAQEWTELLSTQEFTGVVLNDTSNNLIGLLRAFSAFPYENKLDAAIRAIKSFSITLKGPSKHDDQQRAVFGDLPGALAKGICRMTSLQAICLNLGAFTVEDGQKLFNGIIIGQSGLIWPKMHSIRVRGRHVQPAGIMSRCSEFNLKALDLDEWVFSRGFIKTIAVETLKSLRLYFDKDRMLDSESSNMTFPSLDPMTWGKLSRLGPKTAFIGILGEVKLSKLTRFAFHFDCRRFSPRVIRIDLGIPNPTSRPLEPHEIKQWHSMRIKYLMEVQTLQEVCIFINSSLAFTGIRNSDETVTVKHRKFNDETDQTRFPLGLLNE</sequence>
<dbReference type="Proteomes" id="UP000241587">
    <property type="component" value="Unassembled WGS sequence"/>
</dbReference>
<dbReference type="EMBL" id="PVEM01000001">
    <property type="protein sequence ID" value="PTD11246.1"/>
    <property type="molecule type" value="Genomic_DNA"/>
</dbReference>
<evidence type="ECO:0000313" key="1">
    <source>
        <dbReference type="EMBL" id="PTD11246.1"/>
    </source>
</evidence>
<proteinExistence type="predicted"/>
<reference evidence="1 2" key="1">
    <citation type="submission" date="2018-02" db="EMBL/GenBank/DDBJ databases">
        <title>Fusarium culmorum secondary metabolites in fungal-bacterial-plant interactions.</title>
        <authorList>
            <person name="Schmidt R."/>
        </authorList>
    </citation>
    <scope>NUCLEOTIDE SEQUENCE [LARGE SCALE GENOMIC DNA]</scope>
    <source>
        <strain evidence="1 2">PV</strain>
    </source>
</reference>
<dbReference type="AlphaFoldDB" id="A0A2T4H609"/>
<dbReference type="OMA" id="VCIFINS"/>
<organism evidence="1 2">
    <name type="scientific">Fusarium culmorum</name>
    <dbReference type="NCBI Taxonomy" id="5516"/>
    <lineage>
        <taxon>Eukaryota</taxon>
        <taxon>Fungi</taxon>
        <taxon>Dikarya</taxon>
        <taxon>Ascomycota</taxon>
        <taxon>Pezizomycotina</taxon>
        <taxon>Sordariomycetes</taxon>
        <taxon>Hypocreomycetidae</taxon>
        <taxon>Hypocreales</taxon>
        <taxon>Nectriaceae</taxon>
        <taxon>Fusarium</taxon>
    </lineage>
</organism>
<comment type="caution">
    <text evidence="1">The sequence shown here is derived from an EMBL/GenBank/DDBJ whole genome shotgun (WGS) entry which is preliminary data.</text>
</comment>
<evidence type="ECO:0000313" key="2">
    <source>
        <dbReference type="Proteomes" id="UP000241587"/>
    </source>
</evidence>
<accession>A0A2T4H609</accession>